<dbReference type="PANTHER" id="PTHR43877:SF2">
    <property type="entry name" value="AMINOALKYLPHOSPHONATE N-ACETYLTRANSFERASE-RELATED"/>
    <property type="match status" value="1"/>
</dbReference>
<dbReference type="PANTHER" id="PTHR43877">
    <property type="entry name" value="AMINOALKYLPHOSPHONATE N-ACETYLTRANSFERASE-RELATED-RELATED"/>
    <property type="match status" value="1"/>
</dbReference>
<evidence type="ECO:0000256" key="2">
    <source>
        <dbReference type="ARBA" id="ARBA00023315"/>
    </source>
</evidence>
<accession>A0A9D1HKI6</accession>
<organism evidence="4 5">
    <name type="scientific">Candidatus Avidehalobacter gallistercoris</name>
    <dbReference type="NCBI Taxonomy" id="2840694"/>
    <lineage>
        <taxon>Bacteria</taxon>
        <taxon>Bacillati</taxon>
        <taxon>Bacillota</taxon>
        <taxon>Clostridia</taxon>
        <taxon>Eubacteriales</taxon>
        <taxon>Peptococcaceae</taxon>
        <taxon>Peptococcaceae incertae sedis</taxon>
        <taxon>Candidatus Avidehalobacter</taxon>
    </lineage>
</organism>
<dbReference type="CDD" id="cd04301">
    <property type="entry name" value="NAT_SF"/>
    <property type="match status" value="1"/>
</dbReference>
<name>A0A9D1HKI6_9FIRM</name>
<evidence type="ECO:0000313" key="5">
    <source>
        <dbReference type="Proteomes" id="UP000824124"/>
    </source>
</evidence>
<dbReference type="PROSITE" id="PS51186">
    <property type="entry name" value="GNAT"/>
    <property type="match status" value="1"/>
</dbReference>
<dbReference type="Pfam" id="PF00583">
    <property type="entry name" value="Acetyltransf_1"/>
    <property type="match status" value="1"/>
</dbReference>
<feature type="domain" description="N-acetyltransferase" evidence="3">
    <location>
        <begin position="4"/>
        <end position="173"/>
    </location>
</feature>
<dbReference type="Proteomes" id="UP000824124">
    <property type="component" value="Unassembled WGS sequence"/>
</dbReference>
<protein>
    <submittedName>
        <fullName evidence="4">GNAT family N-acetyltransferase</fullName>
    </submittedName>
</protein>
<proteinExistence type="predicted"/>
<sequence>MTDYQFRPAVASDVPAIAAIYEKILAAPNPTGWEAGVYPTAETAADAIACGDMFVLCQENRVLAAARLNSEELDVYAETPWQDTAAPGNVLVIHTLVVDPAARGQGLARLFISFYEEEARRRGCPNLRIDTNLTNIPARTLYKSLGFREAAVITSEFNGIAGTSLVLLEKRLH</sequence>
<dbReference type="GO" id="GO:0016747">
    <property type="term" value="F:acyltransferase activity, transferring groups other than amino-acyl groups"/>
    <property type="evidence" value="ECO:0007669"/>
    <property type="project" value="InterPro"/>
</dbReference>
<dbReference type="InterPro" id="IPR000182">
    <property type="entry name" value="GNAT_dom"/>
</dbReference>
<comment type="caution">
    <text evidence="4">The sequence shown here is derived from an EMBL/GenBank/DDBJ whole genome shotgun (WGS) entry which is preliminary data.</text>
</comment>
<dbReference type="InterPro" id="IPR050832">
    <property type="entry name" value="Bact_Acetyltransf"/>
</dbReference>
<dbReference type="InterPro" id="IPR016181">
    <property type="entry name" value="Acyl_CoA_acyltransferase"/>
</dbReference>
<evidence type="ECO:0000256" key="1">
    <source>
        <dbReference type="ARBA" id="ARBA00022679"/>
    </source>
</evidence>
<evidence type="ECO:0000313" key="4">
    <source>
        <dbReference type="EMBL" id="HIU10944.1"/>
    </source>
</evidence>
<dbReference type="SUPFAM" id="SSF55729">
    <property type="entry name" value="Acyl-CoA N-acyltransferases (Nat)"/>
    <property type="match status" value="1"/>
</dbReference>
<keyword evidence="2" id="KW-0012">Acyltransferase</keyword>
<dbReference type="AlphaFoldDB" id="A0A9D1HKI6"/>
<dbReference type="EMBL" id="DVMH01000034">
    <property type="protein sequence ID" value="HIU10944.1"/>
    <property type="molecule type" value="Genomic_DNA"/>
</dbReference>
<reference evidence="4" key="2">
    <citation type="journal article" date="2021" name="PeerJ">
        <title>Extensive microbial diversity within the chicken gut microbiome revealed by metagenomics and culture.</title>
        <authorList>
            <person name="Gilroy R."/>
            <person name="Ravi A."/>
            <person name="Getino M."/>
            <person name="Pursley I."/>
            <person name="Horton D.L."/>
            <person name="Alikhan N.F."/>
            <person name="Baker D."/>
            <person name="Gharbi K."/>
            <person name="Hall N."/>
            <person name="Watson M."/>
            <person name="Adriaenssens E.M."/>
            <person name="Foster-Nyarko E."/>
            <person name="Jarju S."/>
            <person name="Secka A."/>
            <person name="Antonio M."/>
            <person name="Oren A."/>
            <person name="Chaudhuri R.R."/>
            <person name="La Ragione R."/>
            <person name="Hildebrand F."/>
            <person name="Pallen M.J."/>
        </authorList>
    </citation>
    <scope>NUCLEOTIDE SEQUENCE</scope>
    <source>
        <strain evidence="4">2830</strain>
    </source>
</reference>
<gene>
    <name evidence="4" type="ORF">IAB00_06890</name>
</gene>
<reference evidence="4" key="1">
    <citation type="submission" date="2020-10" db="EMBL/GenBank/DDBJ databases">
        <authorList>
            <person name="Gilroy R."/>
        </authorList>
    </citation>
    <scope>NUCLEOTIDE SEQUENCE</scope>
    <source>
        <strain evidence="4">2830</strain>
    </source>
</reference>
<keyword evidence="1" id="KW-0808">Transferase</keyword>
<dbReference type="Gene3D" id="3.40.630.30">
    <property type="match status" value="1"/>
</dbReference>
<evidence type="ECO:0000259" key="3">
    <source>
        <dbReference type="PROSITE" id="PS51186"/>
    </source>
</evidence>